<evidence type="ECO:0000313" key="2">
    <source>
        <dbReference type="EMBL" id="KAH7952569.1"/>
    </source>
</evidence>
<feature type="region of interest" description="Disordered" evidence="1">
    <location>
        <begin position="1"/>
        <end position="21"/>
    </location>
</feature>
<proteinExistence type="predicted"/>
<comment type="caution">
    <text evidence="2">The sequence shown here is derived from an EMBL/GenBank/DDBJ whole genome shotgun (WGS) entry which is preliminary data.</text>
</comment>
<name>A0A9D4SV57_RHISA</name>
<reference evidence="2" key="1">
    <citation type="journal article" date="2020" name="Cell">
        <title>Large-Scale Comparative Analyses of Tick Genomes Elucidate Their Genetic Diversity and Vector Capacities.</title>
        <authorList>
            <consortium name="Tick Genome and Microbiome Consortium (TIGMIC)"/>
            <person name="Jia N."/>
            <person name="Wang J."/>
            <person name="Shi W."/>
            <person name="Du L."/>
            <person name="Sun Y."/>
            <person name="Zhan W."/>
            <person name="Jiang J.F."/>
            <person name="Wang Q."/>
            <person name="Zhang B."/>
            <person name="Ji P."/>
            <person name="Bell-Sakyi L."/>
            <person name="Cui X.M."/>
            <person name="Yuan T.T."/>
            <person name="Jiang B.G."/>
            <person name="Yang W.F."/>
            <person name="Lam T.T."/>
            <person name="Chang Q.C."/>
            <person name="Ding S.J."/>
            <person name="Wang X.J."/>
            <person name="Zhu J.G."/>
            <person name="Ruan X.D."/>
            <person name="Zhao L."/>
            <person name="Wei J.T."/>
            <person name="Ye R.Z."/>
            <person name="Que T.C."/>
            <person name="Du C.H."/>
            <person name="Zhou Y.H."/>
            <person name="Cheng J.X."/>
            <person name="Dai P.F."/>
            <person name="Guo W.B."/>
            <person name="Han X.H."/>
            <person name="Huang E.J."/>
            <person name="Li L.F."/>
            <person name="Wei W."/>
            <person name="Gao Y.C."/>
            <person name="Liu J.Z."/>
            <person name="Shao H.Z."/>
            <person name="Wang X."/>
            <person name="Wang C.C."/>
            <person name="Yang T.C."/>
            <person name="Huo Q.B."/>
            <person name="Li W."/>
            <person name="Chen H.Y."/>
            <person name="Chen S.E."/>
            <person name="Zhou L.G."/>
            <person name="Ni X.B."/>
            <person name="Tian J.H."/>
            <person name="Sheng Y."/>
            <person name="Liu T."/>
            <person name="Pan Y.S."/>
            <person name="Xia L.Y."/>
            <person name="Li J."/>
            <person name="Zhao F."/>
            <person name="Cao W.C."/>
        </authorList>
    </citation>
    <scope>NUCLEOTIDE SEQUENCE</scope>
    <source>
        <strain evidence="2">Rsan-2018</strain>
    </source>
</reference>
<evidence type="ECO:0000256" key="1">
    <source>
        <dbReference type="SAM" id="MobiDB-lite"/>
    </source>
</evidence>
<organism evidence="2 3">
    <name type="scientific">Rhipicephalus sanguineus</name>
    <name type="common">Brown dog tick</name>
    <name type="synonym">Ixodes sanguineus</name>
    <dbReference type="NCBI Taxonomy" id="34632"/>
    <lineage>
        <taxon>Eukaryota</taxon>
        <taxon>Metazoa</taxon>
        <taxon>Ecdysozoa</taxon>
        <taxon>Arthropoda</taxon>
        <taxon>Chelicerata</taxon>
        <taxon>Arachnida</taxon>
        <taxon>Acari</taxon>
        <taxon>Parasitiformes</taxon>
        <taxon>Ixodida</taxon>
        <taxon>Ixodoidea</taxon>
        <taxon>Ixodidae</taxon>
        <taxon>Rhipicephalinae</taxon>
        <taxon>Rhipicephalus</taxon>
        <taxon>Rhipicephalus</taxon>
    </lineage>
</organism>
<protein>
    <submittedName>
        <fullName evidence="2">Uncharacterized protein</fullName>
    </submittedName>
</protein>
<sequence>MPQADVAGRGHSGSLACESAHDGKGSIVTPFIPPGRRTDHHEAALAAMGCATVWSVGDQLHRNTYGRVTEPPDTLICPSATELKIAVRARQILLRRVTTTLHSLSKLARIRRCASICAQYANLDEDQSAKHQRVEEDKEVRSEPLLGLTSPTCRTAQGSRHKCDKIGGGAGYDDSRLTPCTRPRPVAETQALCPNSIEWIREIVRSVVREEIQKLYGPRQPEVGSIASVIRDEVQQVLHNRHYQPMPTNVEPAPVSTDIRSRTYAEALRMPVSSLPVASPAVPIQMMPPEVDQVIAQAGTPEQGDESSSLST</sequence>
<dbReference type="Proteomes" id="UP000821837">
    <property type="component" value="Chromosome 5"/>
</dbReference>
<reference evidence="2" key="2">
    <citation type="submission" date="2021-09" db="EMBL/GenBank/DDBJ databases">
        <authorList>
            <person name="Jia N."/>
            <person name="Wang J."/>
            <person name="Shi W."/>
            <person name="Du L."/>
            <person name="Sun Y."/>
            <person name="Zhan W."/>
            <person name="Jiang J."/>
            <person name="Wang Q."/>
            <person name="Zhang B."/>
            <person name="Ji P."/>
            <person name="Sakyi L.B."/>
            <person name="Cui X."/>
            <person name="Yuan T."/>
            <person name="Jiang B."/>
            <person name="Yang W."/>
            <person name="Lam T.T.-Y."/>
            <person name="Chang Q."/>
            <person name="Ding S."/>
            <person name="Wang X."/>
            <person name="Zhu J."/>
            <person name="Ruan X."/>
            <person name="Zhao L."/>
            <person name="Wei J."/>
            <person name="Que T."/>
            <person name="Du C."/>
            <person name="Cheng J."/>
            <person name="Dai P."/>
            <person name="Han X."/>
            <person name="Huang E."/>
            <person name="Gao Y."/>
            <person name="Liu J."/>
            <person name="Shao H."/>
            <person name="Ye R."/>
            <person name="Li L."/>
            <person name="Wei W."/>
            <person name="Wang X."/>
            <person name="Wang C."/>
            <person name="Huo Q."/>
            <person name="Li W."/>
            <person name="Guo W."/>
            <person name="Chen H."/>
            <person name="Chen S."/>
            <person name="Zhou L."/>
            <person name="Zhou L."/>
            <person name="Ni X."/>
            <person name="Tian J."/>
            <person name="Zhou Y."/>
            <person name="Sheng Y."/>
            <person name="Liu T."/>
            <person name="Pan Y."/>
            <person name="Xia L."/>
            <person name="Li J."/>
            <person name="Zhao F."/>
            <person name="Cao W."/>
        </authorList>
    </citation>
    <scope>NUCLEOTIDE SEQUENCE</scope>
    <source>
        <strain evidence="2">Rsan-2018</strain>
        <tissue evidence="2">Larvae</tissue>
    </source>
</reference>
<evidence type="ECO:0000313" key="3">
    <source>
        <dbReference type="Proteomes" id="UP000821837"/>
    </source>
</evidence>
<dbReference type="EMBL" id="JABSTV010001251">
    <property type="protein sequence ID" value="KAH7952569.1"/>
    <property type="molecule type" value="Genomic_DNA"/>
</dbReference>
<gene>
    <name evidence="2" type="ORF">HPB52_024023</name>
</gene>
<dbReference type="AlphaFoldDB" id="A0A9D4SV57"/>
<keyword evidence="3" id="KW-1185">Reference proteome</keyword>
<accession>A0A9D4SV57</accession>